<evidence type="ECO:0000256" key="1">
    <source>
        <dbReference type="SAM" id="MobiDB-lite"/>
    </source>
</evidence>
<feature type="signal peptide" evidence="2">
    <location>
        <begin position="1"/>
        <end position="26"/>
    </location>
</feature>
<feature type="chain" id="PRO_5045642212" evidence="2">
    <location>
        <begin position="27"/>
        <end position="398"/>
    </location>
</feature>
<keyword evidence="4" id="KW-1185">Reference proteome</keyword>
<evidence type="ECO:0000313" key="3">
    <source>
        <dbReference type="EMBL" id="MCL6698667.1"/>
    </source>
</evidence>
<dbReference type="EMBL" id="JAMGBA010000002">
    <property type="protein sequence ID" value="MCL6698667.1"/>
    <property type="molecule type" value="Genomic_DNA"/>
</dbReference>
<gene>
    <name evidence="3" type="ORF">LZ496_07690</name>
</gene>
<accession>A0ABT0RUG2</accession>
<evidence type="ECO:0000256" key="2">
    <source>
        <dbReference type="SAM" id="SignalP"/>
    </source>
</evidence>
<protein>
    <submittedName>
        <fullName evidence="3">Uncharacterized protein</fullName>
    </submittedName>
</protein>
<feature type="region of interest" description="Disordered" evidence="1">
    <location>
        <begin position="361"/>
        <end position="384"/>
    </location>
</feature>
<reference evidence="3 4" key="1">
    <citation type="submission" date="2022-05" db="EMBL/GenBank/DDBJ databases">
        <authorList>
            <person name="Jo J.-H."/>
            <person name="Im W.-T."/>
        </authorList>
    </citation>
    <scope>NUCLEOTIDE SEQUENCE [LARGE SCALE GENOMIC DNA]</scope>
    <source>
        <strain evidence="3 4">NSE70-1</strain>
    </source>
</reference>
<feature type="compositionally biased region" description="Gly residues" evidence="1">
    <location>
        <begin position="361"/>
        <end position="370"/>
    </location>
</feature>
<feature type="region of interest" description="Disordered" evidence="1">
    <location>
        <begin position="174"/>
        <end position="193"/>
    </location>
</feature>
<name>A0ABT0RUG2_9SPHN</name>
<keyword evidence="2" id="KW-0732">Signal</keyword>
<organism evidence="3 4">
    <name type="scientific">Sphingomonas caseinilyticus</name>
    <dbReference type="NCBI Taxonomy" id="2908205"/>
    <lineage>
        <taxon>Bacteria</taxon>
        <taxon>Pseudomonadati</taxon>
        <taxon>Pseudomonadota</taxon>
        <taxon>Alphaproteobacteria</taxon>
        <taxon>Sphingomonadales</taxon>
        <taxon>Sphingomonadaceae</taxon>
        <taxon>Sphingomonas</taxon>
    </lineage>
</organism>
<sequence length="398" mass="41144">MNRRILLSAGVGALAISAAAYVAAQAAPPPPIANYWVDVATSSGMGAGMSPGSRPNMSQMMSMMQGGSSVSHTLDLRLASRNKAPAPAANHFVPQGLQMGASLPLVTPAVSKPVRETPSTPYQYEQPKGRMLVYWGCGEHVGPGQPTVLDFAKMAAGQIPPGMAAFATMGRAATPPQAGQSAGFGQWPNDKDSRPVPVQGSLLGAHRVEGNYSPPIGFSLAAGQDFMSDLGLNERQPLPSGAVTLGWRTATQATGYALTMFGSAENGDVIVWTSANKAAAANLDYLPPAEVKKLIAAGQALPPSANQCVLPAEVATASPGGVIMMIGYGPETFFAEAPRAPKWAVRLRYKSTASLIRGMGGMGSMQGGDGQPAQPGQPVKKKKKKFGIGDILGNVPIP</sequence>
<dbReference type="RefSeq" id="WP_249904060.1">
    <property type="nucleotide sequence ID" value="NZ_JAMGBA010000002.1"/>
</dbReference>
<dbReference type="Proteomes" id="UP001203410">
    <property type="component" value="Unassembled WGS sequence"/>
</dbReference>
<comment type="caution">
    <text evidence="3">The sequence shown here is derived from an EMBL/GenBank/DDBJ whole genome shotgun (WGS) entry which is preliminary data.</text>
</comment>
<evidence type="ECO:0000313" key="4">
    <source>
        <dbReference type="Proteomes" id="UP001203410"/>
    </source>
</evidence>
<proteinExistence type="predicted"/>